<keyword evidence="2" id="KW-1185">Reference proteome</keyword>
<name>A0A543IV60_9ACTN</name>
<reference evidence="1 2" key="1">
    <citation type="submission" date="2019-06" db="EMBL/GenBank/DDBJ databases">
        <title>Sequencing the genomes of 1000 actinobacteria strains.</title>
        <authorList>
            <person name="Klenk H.-P."/>
        </authorList>
    </citation>
    <scope>NUCLEOTIDE SEQUENCE [LARGE SCALE GENOMIC DNA]</scope>
    <source>
        <strain evidence="1 2">DSM 43186</strain>
    </source>
</reference>
<comment type="caution">
    <text evidence="1">The sequence shown here is derived from an EMBL/GenBank/DDBJ whole genome shotgun (WGS) entry which is preliminary data.</text>
</comment>
<gene>
    <name evidence="1" type="ORF">FHX40_1141</name>
</gene>
<dbReference type="AlphaFoldDB" id="A0A543IV60"/>
<accession>A0A543IV60</accession>
<sequence>MRDRALHDVEGREAELRRRALRLLRDAFPDYRIVYAAGRWAAVDEGDPPEVWFAETPSSLCGQLFLAQLHKGGTIPPIRANSAPA</sequence>
<evidence type="ECO:0000313" key="1">
    <source>
        <dbReference type="EMBL" id="TQM74465.1"/>
    </source>
</evidence>
<dbReference type="EMBL" id="VFPQ01000001">
    <property type="protein sequence ID" value="TQM74465.1"/>
    <property type="molecule type" value="Genomic_DNA"/>
</dbReference>
<organism evidence="1 2">
    <name type="scientific">Thermopolyspora flexuosa</name>
    <dbReference type="NCBI Taxonomy" id="103836"/>
    <lineage>
        <taxon>Bacteria</taxon>
        <taxon>Bacillati</taxon>
        <taxon>Actinomycetota</taxon>
        <taxon>Actinomycetes</taxon>
        <taxon>Streptosporangiales</taxon>
        <taxon>Streptosporangiaceae</taxon>
        <taxon>Thermopolyspora</taxon>
    </lineage>
</organism>
<protein>
    <submittedName>
        <fullName evidence="1">Uncharacterized protein</fullName>
    </submittedName>
</protein>
<evidence type="ECO:0000313" key="2">
    <source>
        <dbReference type="Proteomes" id="UP000319213"/>
    </source>
</evidence>
<dbReference type="Proteomes" id="UP000319213">
    <property type="component" value="Unassembled WGS sequence"/>
</dbReference>
<dbReference type="OrthoDB" id="3543182at2"/>
<dbReference type="RefSeq" id="WP_142258633.1">
    <property type="nucleotide sequence ID" value="NZ_BMPV01000003.1"/>
</dbReference>
<proteinExistence type="predicted"/>